<keyword evidence="7" id="KW-0862">Zinc</keyword>
<evidence type="ECO:0000256" key="8">
    <source>
        <dbReference type="ARBA" id="ARBA00023008"/>
    </source>
</evidence>
<evidence type="ECO:0000256" key="1">
    <source>
        <dbReference type="ARBA" id="ARBA00000553"/>
    </source>
</evidence>
<evidence type="ECO:0000256" key="10">
    <source>
        <dbReference type="ARBA" id="ARBA00048968"/>
    </source>
</evidence>
<evidence type="ECO:0000256" key="9">
    <source>
        <dbReference type="ARBA" id="ARBA00047989"/>
    </source>
</evidence>
<comment type="catalytic activity">
    <reaction evidence="11">
        <text>S-methyl-5'-thioadenosine + phosphate = 5-(methylsulfanyl)-alpha-D-ribose 1-phosphate + adenine</text>
        <dbReference type="Rhea" id="RHEA:11852"/>
        <dbReference type="ChEBI" id="CHEBI:16708"/>
        <dbReference type="ChEBI" id="CHEBI:17509"/>
        <dbReference type="ChEBI" id="CHEBI:43474"/>
        <dbReference type="ChEBI" id="CHEBI:58533"/>
        <dbReference type="EC" id="2.4.2.28"/>
    </reaction>
    <physiologicalReaction direction="left-to-right" evidence="11">
        <dbReference type="Rhea" id="RHEA:11853"/>
    </physiologicalReaction>
</comment>
<dbReference type="InterPro" id="IPR038371">
    <property type="entry name" value="Cu_polyphenol_OxRdtase_sf"/>
</dbReference>
<evidence type="ECO:0000256" key="11">
    <source>
        <dbReference type="ARBA" id="ARBA00049893"/>
    </source>
</evidence>
<reference evidence="12 13" key="1">
    <citation type="submission" date="2023-07" db="EMBL/GenBank/DDBJ databases">
        <title>Sequencing the genomes of 1000 actinobacteria strains.</title>
        <authorList>
            <person name="Klenk H.-P."/>
        </authorList>
    </citation>
    <scope>NUCLEOTIDE SEQUENCE [LARGE SCALE GENOMIC DNA]</scope>
    <source>
        <strain evidence="12 13">DSM 17163</strain>
    </source>
</reference>
<dbReference type="CDD" id="cd16833">
    <property type="entry name" value="YfiH"/>
    <property type="match status" value="1"/>
</dbReference>
<evidence type="ECO:0000256" key="7">
    <source>
        <dbReference type="ARBA" id="ARBA00022833"/>
    </source>
</evidence>
<evidence type="ECO:0000313" key="13">
    <source>
        <dbReference type="Proteomes" id="UP001243212"/>
    </source>
</evidence>
<evidence type="ECO:0000256" key="4">
    <source>
        <dbReference type="ARBA" id="ARBA00022679"/>
    </source>
</evidence>
<dbReference type="RefSeq" id="WP_307683200.1">
    <property type="nucleotide sequence ID" value="NZ_JAUSQX010000001.1"/>
</dbReference>
<dbReference type="Pfam" id="PF02578">
    <property type="entry name" value="Cu-oxidase_4"/>
    <property type="match status" value="1"/>
</dbReference>
<comment type="catalytic activity">
    <reaction evidence="9">
        <text>adenosine + H2O + H(+) = inosine + NH4(+)</text>
        <dbReference type="Rhea" id="RHEA:24408"/>
        <dbReference type="ChEBI" id="CHEBI:15377"/>
        <dbReference type="ChEBI" id="CHEBI:15378"/>
        <dbReference type="ChEBI" id="CHEBI:16335"/>
        <dbReference type="ChEBI" id="CHEBI:17596"/>
        <dbReference type="ChEBI" id="CHEBI:28938"/>
        <dbReference type="EC" id="3.5.4.4"/>
    </reaction>
    <physiologicalReaction direction="left-to-right" evidence="9">
        <dbReference type="Rhea" id="RHEA:24409"/>
    </physiologicalReaction>
</comment>
<comment type="similarity">
    <text evidence="3">Belongs to the purine nucleoside phosphorylase YfiH/LACC1 family.</text>
</comment>
<dbReference type="Gene3D" id="3.60.140.10">
    <property type="entry name" value="CNF1/YfiH-like putative cysteine hydrolases"/>
    <property type="match status" value="1"/>
</dbReference>
<organism evidence="12 13">
    <name type="scientific">Trueperella bonasi</name>
    <dbReference type="NCBI Taxonomy" id="312286"/>
    <lineage>
        <taxon>Bacteria</taxon>
        <taxon>Bacillati</taxon>
        <taxon>Actinomycetota</taxon>
        <taxon>Actinomycetes</taxon>
        <taxon>Actinomycetales</taxon>
        <taxon>Actinomycetaceae</taxon>
        <taxon>Trueperella</taxon>
    </lineage>
</organism>
<sequence length="257" mass="26793">MDEGTTNTPRTSGLVDWIDPSLLPRGVKVGFTSNVGGASTGDHASFNLGFHVGDDPGAVSANRGLLQREIGVELTWMSQVHGKTIARASEASRGELGYLSVGEADAVVVETGQAAAVMVADCVPLIVVTDDGKRGAAVHVGRAGFDLGIAHAVLDALGTVDVVAFLGPSIAGRCYEVGEELATQFDSRWPGTAVTTRWGTPGLDIAGGLERQLQACGVTNIHRSPVCTYASPAHYSHRRATHEGRKTGRFVGLVHIG</sequence>
<dbReference type="PANTHER" id="PTHR30616">
    <property type="entry name" value="UNCHARACTERIZED PROTEIN YFIH"/>
    <property type="match status" value="1"/>
</dbReference>
<dbReference type="InterPro" id="IPR011324">
    <property type="entry name" value="Cytotoxic_necrot_fac-like_cat"/>
</dbReference>
<protein>
    <submittedName>
        <fullName evidence="12">YfiH family protein</fullName>
    </submittedName>
</protein>
<gene>
    <name evidence="12" type="ORF">J2S70_001602</name>
</gene>
<evidence type="ECO:0000256" key="5">
    <source>
        <dbReference type="ARBA" id="ARBA00022723"/>
    </source>
</evidence>
<dbReference type="InterPro" id="IPR003730">
    <property type="entry name" value="Cu_polyphenol_OxRdtase"/>
</dbReference>
<comment type="catalytic activity">
    <reaction evidence="10">
        <text>adenosine + phosphate = alpha-D-ribose 1-phosphate + adenine</text>
        <dbReference type="Rhea" id="RHEA:27642"/>
        <dbReference type="ChEBI" id="CHEBI:16335"/>
        <dbReference type="ChEBI" id="CHEBI:16708"/>
        <dbReference type="ChEBI" id="CHEBI:43474"/>
        <dbReference type="ChEBI" id="CHEBI:57720"/>
        <dbReference type="EC" id="2.4.2.1"/>
    </reaction>
    <physiologicalReaction direction="left-to-right" evidence="10">
        <dbReference type="Rhea" id="RHEA:27643"/>
    </physiologicalReaction>
</comment>
<name>A0ABT9NHZ1_9ACTO</name>
<comment type="function">
    <text evidence="2">Purine nucleoside enzyme that catalyzes the phosphorolysis of adenosine and inosine nucleosides, yielding D-ribose 1-phosphate and the respective free bases, adenine and hypoxanthine. Also catalyzes the phosphorolysis of S-methyl-5'-thioadenosine into adenine and S-methyl-5-thio-alpha-D-ribose 1-phosphate. Also has adenosine deaminase activity.</text>
</comment>
<keyword evidence="5" id="KW-0479">Metal-binding</keyword>
<evidence type="ECO:0000256" key="6">
    <source>
        <dbReference type="ARBA" id="ARBA00022801"/>
    </source>
</evidence>
<keyword evidence="8" id="KW-0186">Copper</keyword>
<keyword evidence="13" id="KW-1185">Reference proteome</keyword>
<dbReference type="Proteomes" id="UP001243212">
    <property type="component" value="Unassembled WGS sequence"/>
</dbReference>
<dbReference type="SUPFAM" id="SSF64438">
    <property type="entry name" value="CNF1/YfiH-like putative cysteine hydrolases"/>
    <property type="match status" value="1"/>
</dbReference>
<evidence type="ECO:0000256" key="2">
    <source>
        <dbReference type="ARBA" id="ARBA00003215"/>
    </source>
</evidence>
<evidence type="ECO:0000313" key="12">
    <source>
        <dbReference type="EMBL" id="MDP9807020.1"/>
    </source>
</evidence>
<comment type="catalytic activity">
    <reaction evidence="1">
        <text>inosine + phosphate = alpha-D-ribose 1-phosphate + hypoxanthine</text>
        <dbReference type="Rhea" id="RHEA:27646"/>
        <dbReference type="ChEBI" id="CHEBI:17368"/>
        <dbReference type="ChEBI" id="CHEBI:17596"/>
        <dbReference type="ChEBI" id="CHEBI:43474"/>
        <dbReference type="ChEBI" id="CHEBI:57720"/>
        <dbReference type="EC" id="2.4.2.1"/>
    </reaction>
    <physiologicalReaction direction="left-to-right" evidence="1">
        <dbReference type="Rhea" id="RHEA:27647"/>
    </physiologicalReaction>
</comment>
<accession>A0ABT9NHZ1</accession>
<evidence type="ECO:0000256" key="3">
    <source>
        <dbReference type="ARBA" id="ARBA00007353"/>
    </source>
</evidence>
<keyword evidence="6" id="KW-0378">Hydrolase</keyword>
<proteinExistence type="inferred from homology"/>
<comment type="caution">
    <text evidence="12">The sequence shown here is derived from an EMBL/GenBank/DDBJ whole genome shotgun (WGS) entry which is preliminary data.</text>
</comment>
<dbReference type="EMBL" id="JAUSQX010000001">
    <property type="protein sequence ID" value="MDP9807020.1"/>
    <property type="molecule type" value="Genomic_DNA"/>
</dbReference>
<keyword evidence="4" id="KW-0808">Transferase</keyword>
<dbReference type="PANTHER" id="PTHR30616:SF2">
    <property type="entry name" value="PURINE NUCLEOSIDE PHOSPHORYLASE LACC1"/>
    <property type="match status" value="1"/>
</dbReference>